<dbReference type="Pfam" id="PF13560">
    <property type="entry name" value="HTH_31"/>
    <property type="match status" value="1"/>
</dbReference>
<gene>
    <name evidence="2" type="ORF">GCM10009799_01210</name>
</gene>
<dbReference type="EMBL" id="BAAAPC010000001">
    <property type="protein sequence ID" value="GAA1979839.1"/>
    <property type="molecule type" value="Genomic_DNA"/>
</dbReference>
<feature type="domain" description="DUF5753" evidence="1">
    <location>
        <begin position="106"/>
        <end position="277"/>
    </location>
</feature>
<dbReference type="Pfam" id="PF19054">
    <property type="entry name" value="DUF5753"/>
    <property type="match status" value="1"/>
</dbReference>
<protein>
    <submittedName>
        <fullName evidence="2">Helix-turn-helix transcriptional regulator</fullName>
    </submittedName>
</protein>
<dbReference type="InterPro" id="IPR043917">
    <property type="entry name" value="DUF5753"/>
</dbReference>
<reference evidence="2 3" key="1">
    <citation type="journal article" date="2019" name="Int. J. Syst. Evol. Microbiol.">
        <title>The Global Catalogue of Microorganisms (GCM) 10K type strain sequencing project: providing services to taxonomists for standard genome sequencing and annotation.</title>
        <authorList>
            <consortium name="The Broad Institute Genomics Platform"/>
            <consortium name="The Broad Institute Genome Sequencing Center for Infectious Disease"/>
            <person name="Wu L."/>
            <person name="Ma J."/>
        </authorList>
    </citation>
    <scope>NUCLEOTIDE SEQUENCE [LARGE SCALE GENOMIC DNA]</scope>
    <source>
        <strain evidence="2 3">JCM 15313</strain>
    </source>
</reference>
<name>A0ABN2S3X6_9ACTN</name>
<keyword evidence="3" id="KW-1185">Reference proteome</keyword>
<accession>A0ABN2S3X6</accession>
<dbReference type="Proteomes" id="UP001501585">
    <property type="component" value="Unassembled WGS sequence"/>
</dbReference>
<organism evidence="2 3">
    <name type="scientific">Nocardiopsis rhodophaea</name>
    <dbReference type="NCBI Taxonomy" id="280238"/>
    <lineage>
        <taxon>Bacteria</taxon>
        <taxon>Bacillati</taxon>
        <taxon>Actinomycetota</taxon>
        <taxon>Actinomycetes</taxon>
        <taxon>Streptosporangiales</taxon>
        <taxon>Nocardiopsidaceae</taxon>
        <taxon>Nocardiopsis</taxon>
    </lineage>
</organism>
<proteinExistence type="predicted"/>
<sequence length="284" mass="31875">MAASPTLRRRRLARQLLSLRANTGKTVDAVAKEAKQRSPKRPWSAAKVTRIEGRKLQHLRETDLLTLLDVYGVTDEEERAAYVKLAKEASQAGWWVGYKDVLGSGAYIDLETEAVQLRTYEPMYIPGLLQTRAYAEAVVRGSGVTDDHEVTRRVEARMMRRQILDRPDAPKLTALVDESALRKIPSEIAPEQVRHLTAMQRPHVEIHVVPDEAGPHHAMSGAFVLMTFPHDPSVVYLEQSMAGMFLETEEELAHYEALFTDTQDVALSVDASVAFLEAHLKKIQ</sequence>
<evidence type="ECO:0000259" key="1">
    <source>
        <dbReference type="Pfam" id="PF19054"/>
    </source>
</evidence>
<evidence type="ECO:0000313" key="3">
    <source>
        <dbReference type="Proteomes" id="UP001501585"/>
    </source>
</evidence>
<comment type="caution">
    <text evidence="2">The sequence shown here is derived from an EMBL/GenBank/DDBJ whole genome shotgun (WGS) entry which is preliminary data.</text>
</comment>
<evidence type="ECO:0000313" key="2">
    <source>
        <dbReference type="EMBL" id="GAA1979839.1"/>
    </source>
</evidence>